<evidence type="ECO:0000313" key="2">
    <source>
        <dbReference type="EMBL" id="GJS61922.1"/>
    </source>
</evidence>
<protein>
    <submittedName>
        <fullName evidence="2">Uncharacterized protein</fullName>
    </submittedName>
</protein>
<evidence type="ECO:0000256" key="1">
    <source>
        <dbReference type="SAM" id="MobiDB-lite"/>
    </source>
</evidence>
<accession>A0ABQ4X9I6</accession>
<comment type="caution">
    <text evidence="2">The sequence shown here is derived from an EMBL/GenBank/DDBJ whole genome shotgun (WGS) entry which is preliminary data.</text>
</comment>
<sequence>MPPKDLMKGKIWMGCGNVGYRGCRIWECIGELPSEGSSGRLVAFNVVESPDSRPGNWNFWLVMKMQKLESELWNHAIVGASHAAYTDRFHEAGLCATEPKTIQKDVQISGALTDEDVRNGSITKVKKRGNVREPSKDRSGRDDNKRTRTGNAFATTVNPVGRENTETIYISNTKIRRAMFHTQPLIAKSNPSSSLDTAQEGKCGANDITIRVSRDTIYGKTNQKISKHSVLWKSYQSNEFIAKGASMNTAMLPSWSRKHNSGLGSQTEGVSIAKVISNSFQRDHQHKVQLPSSRYLYIKRRPQIFKGQH</sequence>
<dbReference type="EMBL" id="BQNB010009325">
    <property type="protein sequence ID" value="GJS61922.1"/>
    <property type="molecule type" value="Genomic_DNA"/>
</dbReference>
<dbReference type="Proteomes" id="UP001151760">
    <property type="component" value="Unassembled WGS sequence"/>
</dbReference>
<proteinExistence type="predicted"/>
<gene>
    <name evidence="2" type="ORF">Tco_0656706</name>
</gene>
<evidence type="ECO:0000313" key="3">
    <source>
        <dbReference type="Proteomes" id="UP001151760"/>
    </source>
</evidence>
<feature type="region of interest" description="Disordered" evidence="1">
    <location>
        <begin position="119"/>
        <end position="152"/>
    </location>
</feature>
<reference evidence="2" key="2">
    <citation type="submission" date="2022-01" db="EMBL/GenBank/DDBJ databases">
        <authorList>
            <person name="Yamashiro T."/>
            <person name="Shiraishi A."/>
            <person name="Satake H."/>
            <person name="Nakayama K."/>
        </authorList>
    </citation>
    <scope>NUCLEOTIDE SEQUENCE</scope>
</reference>
<reference evidence="2" key="1">
    <citation type="journal article" date="2022" name="Int. J. Mol. Sci.">
        <title>Draft Genome of Tanacetum Coccineum: Genomic Comparison of Closely Related Tanacetum-Family Plants.</title>
        <authorList>
            <person name="Yamashiro T."/>
            <person name="Shiraishi A."/>
            <person name="Nakayama K."/>
            <person name="Satake H."/>
        </authorList>
    </citation>
    <scope>NUCLEOTIDE SEQUENCE</scope>
</reference>
<name>A0ABQ4X9I6_9ASTR</name>
<keyword evidence="3" id="KW-1185">Reference proteome</keyword>
<organism evidence="2 3">
    <name type="scientific">Tanacetum coccineum</name>
    <dbReference type="NCBI Taxonomy" id="301880"/>
    <lineage>
        <taxon>Eukaryota</taxon>
        <taxon>Viridiplantae</taxon>
        <taxon>Streptophyta</taxon>
        <taxon>Embryophyta</taxon>
        <taxon>Tracheophyta</taxon>
        <taxon>Spermatophyta</taxon>
        <taxon>Magnoliopsida</taxon>
        <taxon>eudicotyledons</taxon>
        <taxon>Gunneridae</taxon>
        <taxon>Pentapetalae</taxon>
        <taxon>asterids</taxon>
        <taxon>campanulids</taxon>
        <taxon>Asterales</taxon>
        <taxon>Asteraceae</taxon>
        <taxon>Asteroideae</taxon>
        <taxon>Anthemideae</taxon>
        <taxon>Anthemidinae</taxon>
        <taxon>Tanacetum</taxon>
    </lineage>
</organism>
<feature type="compositionally biased region" description="Basic and acidic residues" evidence="1">
    <location>
        <begin position="130"/>
        <end position="146"/>
    </location>
</feature>